<dbReference type="Pfam" id="PF01979">
    <property type="entry name" value="Amidohydro_1"/>
    <property type="match status" value="1"/>
</dbReference>
<comment type="caution">
    <text evidence="6">The sequence shown here is derived from an EMBL/GenBank/DDBJ whole genome shotgun (WGS) entry which is preliminary data.</text>
</comment>
<dbReference type="Gene3D" id="3.20.20.140">
    <property type="entry name" value="Metal-dependent hydrolases"/>
    <property type="match status" value="1"/>
</dbReference>
<evidence type="ECO:0000313" key="6">
    <source>
        <dbReference type="EMBL" id="KKK65225.1"/>
    </source>
</evidence>
<dbReference type="InterPro" id="IPR011059">
    <property type="entry name" value="Metal-dep_hydrolase_composite"/>
</dbReference>
<dbReference type="AlphaFoldDB" id="A0A0F8XVB9"/>
<dbReference type="InterPro" id="IPR017951">
    <property type="entry name" value="Urease_asu_c"/>
</dbReference>
<evidence type="ECO:0000256" key="2">
    <source>
        <dbReference type="ARBA" id="ARBA00004897"/>
    </source>
</evidence>
<dbReference type="PROSITE" id="PS51368">
    <property type="entry name" value="UREASE_3"/>
    <property type="match status" value="1"/>
</dbReference>
<name>A0A0F8XVB9_9ZZZZ</name>
<dbReference type="EC" id="3.5.1.5" evidence="3"/>
<feature type="domain" description="Urease" evidence="5">
    <location>
        <begin position="1"/>
        <end position="159"/>
    </location>
</feature>
<dbReference type="InterPro" id="IPR050112">
    <property type="entry name" value="Urease_alpha_subunit"/>
</dbReference>
<proteinExistence type="predicted"/>
<dbReference type="GO" id="GO:0043419">
    <property type="term" value="P:urea catabolic process"/>
    <property type="evidence" value="ECO:0007669"/>
    <property type="project" value="UniProtKB-UniPathway"/>
</dbReference>
<dbReference type="Gene3D" id="2.30.40.10">
    <property type="entry name" value="Urease, subunit C, domain 1"/>
    <property type="match status" value="1"/>
</dbReference>
<keyword evidence="4" id="KW-0533">Nickel</keyword>
<dbReference type="UniPathway" id="UPA00258">
    <property type="reaction ID" value="UER00370"/>
</dbReference>
<reference evidence="6" key="1">
    <citation type="journal article" date="2015" name="Nature">
        <title>Complex archaea that bridge the gap between prokaryotes and eukaryotes.</title>
        <authorList>
            <person name="Spang A."/>
            <person name="Saw J.H."/>
            <person name="Jorgensen S.L."/>
            <person name="Zaremba-Niedzwiedzka K."/>
            <person name="Martijn J."/>
            <person name="Lind A.E."/>
            <person name="van Eijk R."/>
            <person name="Schleper C."/>
            <person name="Guy L."/>
            <person name="Ettema T.J."/>
        </authorList>
    </citation>
    <scope>NUCLEOTIDE SEQUENCE</scope>
</reference>
<dbReference type="GO" id="GO:0009039">
    <property type="term" value="F:urease activity"/>
    <property type="evidence" value="ECO:0007669"/>
    <property type="project" value="UniProtKB-EC"/>
</dbReference>
<accession>A0A0F8XVB9</accession>
<protein>
    <recommendedName>
        <fullName evidence="3">urease</fullName>
        <ecNumber evidence="3">3.5.1.5</ecNumber>
    </recommendedName>
</protein>
<dbReference type="InterPro" id="IPR006680">
    <property type="entry name" value="Amidohydro-rel"/>
</dbReference>
<evidence type="ECO:0000256" key="4">
    <source>
        <dbReference type="ARBA" id="ARBA00022596"/>
    </source>
</evidence>
<dbReference type="SUPFAM" id="SSF51338">
    <property type="entry name" value="Composite domain of metallo-dependent hydrolases"/>
    <property type="match status" value="1"/>
</dbReference>
<dbReference type="GO" id="GO:0016151">
    <property type="term" value="F:nickel cation binding"/>
    <property type="evidence" value="ECO:0007669"/>
    <property type="project" value="InterPro"/>
</dbReference>
<dbReference type="PANTHER" id="PTHR43440:SF1">
    <property type="entry name" value="UREASE"/>
    <property type="match status" value="1"/>
</dbReference>
<feature type="non-terminal residue" evidence="6">
    <location>
        <position position="1"/>
    </location>
</feature>
<evidence type="ECO:0000259" key="5">
    <source>
        <dbReference type="PROSITE" id="PS51368"/>
    </source>
</evidence>
<dbReference type="InterPro" id="IPR032466">
    <property type="entry name" value="Metal_Hydrolase"/>
</dbReference>
<comment type="cofactor">
    <cofactor evidence="1">
        <name>Ni cation</name>
        <dbReference type="ChEBI" id="CHEBI:25516"/>
    </cofactor>
</comment>
<evidence type="ECO:0000256" key="1">
    <source>
        <dbReference type="ARBA" id="ARBA00001948"/>
    </source>
</evidence>
<organism evidence="6">
    <name type="scientific">marine sediment metagenome</name>
    <dbReference type="NCBI Taxonomy" id="412755"/>
    <lineage>
        <taxon>unclassified sequences</taxon>
        <taxon>metagenomes</taxon>
        <taxon>ecological metagenomes</taxon>
    </lineage>
</organism>
<dbReference type="SUPFAM" id="SSF51556">
    <property type="entry name" value="Metallo-dependent hydrolases"/>
    <property type="match status" value="1"/>
</dbReference>
<evidence type="ECO:0000256" key="3">
    <source>
        <dbReference type="ARBA" id="ARBA00012934"/>
    </source>
</evidence>
<sequence length="159" mass="17377">INPAIAHGMSHEIGSIEVGKLADLILWSPAFFATKPNLIIKGGMIVAAPMGDPNASIPTPQPVHYRMMFASLGGARHATRMTFVSQAAKDDGIAEKLDLKSMIGVVKNCRNVKKADMILNDYQPNIEVDSQTYQVYADGELLTCEPAVELPLAQRYYLF</sequence>
<dbReference type="EMBL" id="LAZR01060659">
    <property type="protein sequence ID" value="KKK65225.1"/>
    <property type="molecule type" value="Genomic_DNA"/>
</dbReference>
<dbReference type="PANTHER" id="PTHR43440">
    <property type="entry name" value="UREASE"/>
    <property type="match status" value="1"/>
</dbReference>
<comment type="pathway">
    <text evidence="2">Nitrogen metabolism; urea degradation; CO(2) and NH(3) from urea (urease route): step 1/1.</text>
</comment>
<gene>
    <name evidence="6" type="ORF">LCGC14_2976300</name>
</gene>